<keyword evidence="3" id="KW-0539">Nucleus</keyword>
<dbReference type="PRINTS" id="PR00302">
    <property type="entry name" value="LUPUSLA"/>
</dbReference>
<keyword evidence="8" id="KW-1185">Reference proteome</keyword>
<sequence length="398" mass="42704">MTTEAAPPTASLATVPDAEKQAVAAPVAPTCSSEELRQKVLDQVEYYFSDDNLPFDSFMLKTVAQDPKGDGWVGINVLLRFNKLRALTTDPLVVAESLRNSVELLEVSEDGHKGSVFVKFGSNADATAALAAKEFEGHAIESMPKDTYVASKLKEYGTYVPNKDYELKLLEVAPQQTRPPKSLLFFDGASPLTLVEDVRKLFWQENILFVKYISSNPSGKVAFRHSFAAERIIKRLGGQDEHVDNGVPLEVTAANGLAGGSVKLRLPSEDETAEFWAANARKGAAGLRGGAGDTRGGRGGGFSDRGRGRGDSRDGGRRDNGRDNGRDNRGGRGGRGRGNHFDTRIRTGQNAGGGESAESSPAPTPQDRLGARPPTVGTAKRKADDALPHGDEKVTRLD</sequence>
<dbReference type="InterPro" id="IPR006630">
    <property type="entry name" value="La_HTH"/>
</dbReference>
<dbReference type="PANTHER" id="PTHR22792">
    <property type="entry name" value="LUPUS LA PROTEIN-RELATED"/>
    <property type="match status" value="1"/>
</dbReference>
<dbReference type="SUPFAM" id="SSF46785">
    <property type="entry name" value="Winged helix' DNA-binding domain"/>
    <property type="match status" value="1"/>
</dbReference>
<dbReference type="AlphaFoldDB" id="A0AAD5TS17"/>
<dbReference type="Pfam" id="PF05383">
    <property type="entry name" value="La"/>
    <property type="match status" value="1"/>
</dbReference>
<organism evidence="7 8">
    <name type="scientific">Geranomyces variabilis</name>
    <dbReference type="NCBI Taxonomy" id="109894"/>
    <lineage>
        <taxon>Eukaryota</taxon>
        <taxon>Fungi</taxon>
        <taxon>Fungi incertae sedis</taxon>
        <taxon>Chytridiomycota</taxon>
        <taxon>Chytridiomycota incertae sedis</taxon>
        <taxon>Chytridiomycetes</taxon>
        <taxon>Spizellomycetales</taxon>
        <taxon>Powellomycetaceae</taxon>
        <taxon>Geranomyces</taxon>
    </lineage>
</organism>
<dbReference type="GO" id="GO:1990904">
    <property type="term" value="C:ribonucleoprotein complex"/>
    <property type="evidence" value="ECO:0007669"/>
    <property type="project" value="InterPro"/>
</dbReference>
<feature type="region of interest" description="Disordered" evidence="5">
    <location>
        <begin position="284"/>
        <end position="398"/>
    </location>
</feature>
<feature type="compositionally biased region" description="Gly residues" evidence="5">
    <location>
        <begin position="286"/>
        <end position="303"/>
    </location>
</feature>
<dbReference type="GO" id="GO:0006396">
    <property type="term" value="P:RNA processing"/>
    <property type="evidence" value="ECO:0007669"/>
    <property type="project" value="InterPro"/>
</dbReference>
<dbReference type="Gene3D" id="1.10.10.10">
    <property type="entry name" value="Winged helix-like DNA-binding domain superfamily/Winged helix DNA-binding domain"/>
    <property type="match status" value="1"/>
</dbReference>
<name>A0AAD5TS17_9FUNG</name>
<dbReference type="Proteomes" id="UP001212152">
    <property type="component" value="Unassembled WGS sequence"/>
</dbReference>
<feature type="domain" description="HTH La-type RNA-binding" evidence="6">
    <location>
        <begin position="30"/>
        <end position="124"/>
    </location>
</feature>
<feature type="compositionally biased region" description="Basic and acidic residues" evidence="5">
    <location>
        <begin position="304"/>
        <end position="330"/>
    </location>
</feature>
<dbReference type="InterPro" id="IPR002344">
    <property type="entry name" value="Lupus_La"/>
</dbReference>
<evidence type="ECO:0000313" key="7">
    <source>
        <dbReference type="EMBL" id="KAJ3185478.1"/>
    </source>
</evidence>
<dbReference type="GO" id="GO:0005634">
    <property type="term" value="C:nucleus"/>
    <property type="evidence" value="ECO:0007669"/>
    <property type="project" value="UniProtKB-SubCell"/>
</dbReference>
<evidence type="ECO:0000259" key="6">
    <source>
        <dbReference type="PROSITE" id="PS50961"/>
    </source>
</evidence>
<dbReference type="InterPro" id="IPR036388">
    <property type="entry name" value="WH-like_DNA-bd_sf"/>
</dbReference>
<feature type="compositionally biased region" description="Basic and acidic residues" evidence="5">
    <location>
        <begin position="381"/>
        <end position="398"/>
    </location>
</feature>
<evidence type="ECO:0000256" key="4">
    <source>
        <dbReference type="PROSITE-ProRule" id="PRU00332"/>
    </source>
</evidence>
<protein>
    <recommendedName>
        <fullName evidence="6">HTH La-type RNA-binding domain-containing protein</fullName>
    </recommendedName>
</protein>
<comment type="caution">
    <text evidence="7">The sequence shown here is derived from an EMBL/GenBank/DDBJ whole genome shotgun (WGS) entry which is preliminary data.</text>
</comment>
<evidence type="ECO:0000256" key="5">
    <source>
        <dbReference type="SAM" id="MobiDB-lite"/>
    </source>
</evidence>
<dbReference type="EMBL" id="JADGJQ010000001">
    <property type="protein sequence ID" value="KAJ3185478.1"/>
    <property type="molecule type" value="Genomic_DNA"/>
</dbReference>
<dbReference type="InterPro" id="IPR036390">
    <property type="entry name" value="WH_DNA-bd_sf"/>
</dbReference>
<dbReference type="PANTHER" id="PTHR22792:SF140">
    <property type="entry name" value="ACHILLES, ISOFORM A"/>
    <property type="match status" value="1"/>
</dbReference>
<proteinExistence type="predicted"/>
<dbReference type="GO" id="GO:0003729">
    <property type="term" value="F:mRNA binding"/>
    <property type="evidence" value="ECO:0007669"/>
    <property type="project" value="TreeGrafter"/>
</dbReference>
<dbReference type="SMART" id="SM00715">
    <property type="entry name" value="LA"/>
    <property type="match status" value="1"/>
</dbReference>
<comment type="subcellular location">
    <subcellularLocation>
        <location evidence="1">Nucleus</location>
    </subcellularLocation>
</comment>
<evidence type="ECO:0000313" key="8">
    <source>
        <dbReference type="Proteomes" id="UP001212152"/>
    </source>
</evidence>
<gene>
    <name evidence="7" type="ORF">HDU87_000100</name>
</gene>
<evidence type="ECO:0000256" key="2">
    <source>
        <dbReference type="ARBA" id="ARBA00022884"/>
    </source>
</evidence>
<evidence type="ECO:0000256" key="3">
    <source>
        <dbReference type="ARBA" id="ARBA00023242"/>
    </source>
</evidence>
<evidence type="ECO:0000256" key="1">
    <source>
        <dbReference type="ARBA" id="ARBA00004123"/>
    </source>
</evidence>
<keyword evidence="2 4" id="KW-0694">RNA-binding</keyword>
<accession>A0AAD5TS17</accession>
<dbReference type="PROSITE" id="PS50961">
    <property type="entry name" value="HTH_LA"/>
    <property type="match status" value="1"/>
</dbReference>
<reference evidence="7" key="1">
    <citation type="submission" date="2020-05" db="EMBL/GenBank/DDBJ databases">
        <title>Phylogenomic resolution of chytrid fungi.</title>
        <authorList>
            <person name="Stajich J.E."/>
            <person name="Amses K."/>
            <person name="Simmons R."/>
            <person name="Seto K."/>
            <person name="Myers J."/>
            <person name="Bonds A."/>
            <person name="Quandt C.A."/>
            <person name="Barry K."/>
            <person name="Liu P."/>
            <person name="Grigoriev I."/>
            <person name="Longcore J.E."/>
            <person name="James T.Y."/>
        </authorList>
    </citation>
    <scope>NUCLEOTIDE SEQUENCE</scope>
    <source>
        <strain evidence="7">JEL0379</strain>
    </source>
</reference>
<dbReference type="InterPro" id="IPR045180">
    <property type="entry name" value="La_dom_prot"/>
</dbReference>